<accession>A0ABY0IUC3</accession>
<feature type="domain" description="Serine aminopeptidase S33" evidence="1">
    <location>
        <begin position="37"/>
        <end position="128"/>
    </location>
</feature>
<evidence type="ECO:0000313" key="2">
    <source>
        <dbReference type="EMBL" id="RZT89444.1"/>
    </source>
</evidence>
<name>A0ABY0IUC3_9RHOO</name>
<dbReference type="InterPro" id="IPR051044">
    <property type="entry name" value="MAG_DAG_Lipase"/>
</dbReference>
<sequence>MDRFTPPAPTVSASPLSLTAADGYLLAAHHWQPEGVPRAVVVINPATAVKAAYYHRYARFLAENGFAVLTYDYRGIGASRQGSLRRWCHVSKLDWGRYDCETALAWARQTYPDLPLHLVAHSIGGLLLGLAPSGAAVQRAFTVGSQYAYWPDYGPGKPLMWLRWHVLMPLLTAVLGYFPARRLGWHEDLPAGAAYEWAFRPASLEKSYRRHVRGGADPLAHFDGFRGEMLAVSITDDPFGTPAAIRRLLVYYRGARRHHVHLSPAAAGVEAIGHFAWFHERFRPTLWQDSLAWLQDGSLTRAPRETLVPETGAGA</sequence>
<dbReference type="RefSeq" id="WP_130458201.1">
    <property type="nucleotide sequence ID" value="NZ_SHKM01000001.1"/>
</dbReference>
<dbReference type="GO" id="GO:0016787">
    <property type="term" value="F:hydrolase activity"/>
    <property type="evidence" value="ECO:0007669"/>
    <property type="project" value="UniProtKB-KW"/>
</dbReference>
<reference evidence="2 3" key="1">
    <citation type="submission" date="2019-02" db="EMBL/GenBank/DDBJ databases">
        <title>Genomic Encyclopedia of Type Strains, Phase IV (KMG-IV): sequencing the most valuable type-strain genomes for metagenomic binning, comparative biology and taxonomic classification.</title>
        <authorList>
            <person name="Goeker M."/>
        </authorList>
    </citation>
    <scope>NUCLEOTIDE SEQUENCE [LARGE SCALE GENOMIC DNA]</scope>
    <source>
        <strain evidence="2 3">DSM 21223</strain>
    </source>
</reference>
<protein>
    <submittedName>
        <fullName evidence="2">Alpha/beta hydrolase</fullName>
    </submittedName>
</protein>
<dbReference type="Pfam" id="PF12146">
    <property type="entry name" value="Hydrolase_4"/>
    <property type="match status" value="1"/>
</dbReference>
<organism evidence="2 3">
    <name type="scientific">Azospira oryzae</name>
    <dbReference type="NCBI Taxonomy" id="146939"/>
    <lineage>
        <taxon>Bacteria</taxon>
        <taxon>Pseudomonadati</taxon>
        <taxon>Pseudomonadota</taxon>
        <taxon>Betaproteobacteria</taxon>
        <taxon>Rhodocyclales</taxon>
        <taxon>Rhodocyclaceae</taxon>
        <taxon>Azospira</taxon>
    </lineage>
</organism>
<dbReference type="SUPFAM" id="SSF53474">
    <property type="entry name" value="alpha/beta-Hydrolases"/>
    <property type="match status" value="1"/>
</dbReference>
<comment type="caution">
    <text evidence="2">The sequence shown here is derived from an EMBL/GenBank/DDBJ whole genome shotgun (WGS) entry which is preliminary data.</text>
</comment>
<dbReference type="Gene3D" id="3.40.50.1820">
    <property type="entry name" value="alpha/beta hydrolase"/>
    <property type="match status" value="1"/>
</dbReference>
<dbReference type="InterPro" id="IPR022742">
    <property type="entry name" value="Hydrolase_4"/>
</dbReference>
<proteinExistence type="predicted"/>
<gene>
    <name evidence="2" type="ORF">EV678_0229</name>
</gene>
<dbReference type="PIRSF" id="PIRSF037442">
    <property type="entry name" value="UCP037442_abhydr"/>
    <property type="match status" value="1"/>
</dbReference>
<dbReference type="Proteomes" id="UP000292136">
    <property type="component" value="Unassembled WGS sequence"/>
</dbReference>
<dbReference type="EMBL" id="SHKM01000001">
    <property type="protein sequence ID" value="RZT89444.1"/>
    <property type="molecule type" value="Genomic_DNA"/>
</dbReference>
<keyword evidence="3" id="KW-1185">Reference proteome</keyword>
<dbReference type="InterPro" id="IPR017208">
    <property type="entry name" value="UCP037442_abhydr"/>
</dbReference>
<dbReference type="InterPro" id="IPR029058">
    <property type="entry name" value="AB_hydrolase_fold"/>
</dbReference>
<keyword evidence="2" id="KW-0378">Hydrolase</keyword>
<evidence type="ECO:0000259" key="1">
    <source>
        <dbReference type="Pfam" id="PF12146"/>
    </source>
</evidence>
<dbReference type="PANTHER" id="PTHR11614">
    <property type="entry name" value="PHOSPHOLIPASE-RELATED"/>
    <property type="match status" value="1"/>
</dbReference>
<evidence type="ECO:0000313" key="3">
    <source>
        <dbReference type="Proteomes" id="UP000292136"/>
    </source>
</evidence>